<keyword evidence="4 6" id="KW-1133">Transmembrane helix</keyword>
<evidence type="ECO:0000256" key="3">
    <source>
        <dbReference type="ARBA" id="ARBA00022692"/>
    </source>
</evidence>
<feature type="transmembrane region" description="Helical" evidence="6">
    <location>
        <begin position="63"/>
        <end position="82"/>
    </location>
</feature>
<evidence type="ECO:0000256" key="5">
    <source>
        <dbReference type="ARBA" id="ARBA00023136"/>
    </source>
</evidence>
<feature type="transmembrane region" description="Helical" evidence="6">
    <location>
        <begin position="234"/>
        <end position="254"/>
    </location>
</feature>
<evidence type="ECO:0000256" key="1">
    <source>
        <dbReference type="ARBA" id="ARBA00004651"/>
    </source>
</evidence>
<feature type="transmembrane region" description="Helical" evidence="6">
    <location>
        <begin position="149"/>
        <end position="173"/>
    </location>
</feature>
<evidence type="ECO:0000313" key="8">
    <source>
        <dbReference type="EMBL" id="MBB6577028.1"/>
    </source>
</evidence>
<dbReference type="Pfam" id="PF07690">
    <property type="entry name" value="MFS_1"/>
    <property type="match status" value="2"/>
</dbReference>
<comment type="subcellular location">
    <subcellularLocation>
        <location evidence="1">Cell membrane</location>
        <topology evidence="1">Multi-pass membrane protein</topology>
    </subcellularLocation>
</comment>
<keyword evidence="5 6" id="KW-0472">Membrane</keyword>
<keyword evidence="3 6" id="KW-0812">Transmembrane</keyword>
<comment type="caution">
    <text evidence="8">The sequence shown here is derived from an EMBL/GenBank/DDBJ whole genome shotgun (WGS) entry which is preliminary data.</text>
</comment>
<feature type="transmembrane region" description="Helical" evidence="6">
    <location>
        <begin position="94"/>
        <end position="112"/>
    </location>
</feature>
<dbReference type="InterPro" id="IPR020846">
    <property type="entry name" value="MFS_dom"/>
</dbReference>
<dbReference type="InterPro" id="IPR036259">
    <property type="entry name" value="MFS_trans_sf"/>
</dbReference>
<feature type="domain" description="Major facilitator superfamily (MFS) profile" evidence="7">
    <location>
        <begin position="23"/>
        <end position="418"/>
    </location>
</feature>
<dbReference type="SUPFAM" id="SSF103473">
    <property type="entry name" value="MFS general substrate transporter"/>
    <property type="match status" value="1"/>
</dbReference>
<feature type="transmembrane region" description="Helical" evidence="6">
    <location>
        <begin position="395"/>
        <end position="413"/>
    </location>
</feature>
<sequence>MPDNNQLPSHAASAAAQPPASPTVLWAMLLTLLSAFALSQAFRTVTSIIADGLRTDFGLSAESLGAFAGLFGLSFGVTQLFMGVGMDLYGLRKTVLTAFPLAIAGSAISAAAPSYHWLMLGQLLIGIGCSPAFLACTMFISRHFPSDRFAFMSGVGMGVGGLGLLFTGTPLAWLVQHQGWRFGFGLLAVLCALSWLAIFWRVHEPRLPSDDLPKPSWINAVKGFGGLLKVPHTWAIALMGMVGYASFLTVRGLWLSPMLIDRYGLSLVATGNVALVVSVISLFVPSIFGRFDPGPAKRRRRIIIGATVMASIFCALAFVHHPIATVALILLMGLASGYSVLQYADVRSSYPKETTGRALSVYTMAMFLGVALMQWGSGKVAAWAEHHQAETYEYVMLFVAAMLMLGCLCFRFLPKSPLLAQQGGK</sequence>
<dbReference type="Gene3D" id="1.20.1250.20">
    <property type="entry name" value="MFS general substrate transporter like domains"/>
    <property type="match status" value="1"/>
</dbReference>
<dbReference type="RefSeq" id="WP_233464397.1">
    <property type="nucleotide sequence ID" value="NZ_JACHKZ010000004.1"/>
</dbReference>
<feature type="transmembrane region" description="Helical" evidence="6">
    <location>
        <begin position="356"/>
        <end position="375"/>
    </location>
</feature>
<feature type="transmembrane region" description="Helical" evidence="6">
    <location>
        <begin position="179"/>
        <end position="200"/>
    </location>
</feature>
<protein>
    <submittedName>
        <fullName evidence="8">MFS family permease</fullName>
    </submittedName>
</protein>
<dbReference type="InterPro" id="IPR011701">
    <property type="entry name" value="MFS"/>
</dbReference>
<evidence type="ECO:0000256" key="4">
    <source>
        <dbReference type="ARBA" id="ARBA00022989"/>
    </source>
</evidence>
<dbReference type="PROSITE" id="PS50850">
    <property type="entry name" value="MFS"/>
    <property type="match status" value="1"/>
</dbReference>
<evidence type="ECO:0000256" key="6">
    <source>
        <dbReference type="SAM" id="Phobius"/>
    </source>
</evidence>
<feature type="transmembrane region" description="Helical" evidence="6">
    <location>
        <begin position="266"/>
        <end position="289"/>
    </location>
</feature>
<feature type="transmembrane region" description="Helical" evidence="6">
    <location>
        <begin position="24"/>
        <end position="43"/>
    </location>
</feature>
<proteinExistence type="predicted"/>
<reference evidence="8 9" key="1">
    <citation type="submission" date="2020-08" db="EMBL/GenBank/DDBJ databases">
        <title>Functional genomics of gut bacteria from endangered species of beetles.</title>
        <authorList>
            <person name="Carlos-Shanley C."/>
        </authorList>
    </citation>
    <scope>NUCLEOTIDE SEQUENCE [LARGE SCALE GENOMIC DNA]</scope>
    <source>
        <strain evidence="8 9">S00124</strain>
    </source>
</reference>
<evidence type="ECO:0000256" key="2">
    <source>
        <dbReference type="ARBA" id="ARBA00022475"/>
    </source>
</evidence>
<dbReference type="EMBL" id="JACHKZ010000004">
    <property type="protein sequence ID" value="MBB6577028.1"/>
    <property type="molecule type" value="Genomic_DNA"/>
</dbReference>
<gene>
    <name evidence="8" type="ORF">HNP33_001078</name>
</gene>
<dbReference type="PANTHER" id="PTHR43124">
    <property type="entry name" value="PURINE EFFLUX PUMP PBUE"/>
    <property type="match status" value="1"/>
</dbReference>
<feature type="transmembrane region" description="Helical" evidence="6">
    <location>
        <begin position="118"/>
        <end position="140"/>
    </location>
</feature>
<dbReference type="PANTHER" id="PTHR43124:SF3">
    <property type="entry name" value="CHLORAMPHENICOL EFFLUX PUMP RV0191"/>
    <property type="match status" value="1"/>
</dbReference>
<evidence type="ECO:0000313" key="9">
    <source>
        <dbReference type="Proteomes" id="UP000562492"/>
    </source>
</evidence>
<keyword evidence="9" id="KW-1185">Reference proteome</keyword>
<dbReference type="InterPro" id="IPR050189">
    <property type="entry name" value="MFS_Efflux_Transporters"/>
</dbReference>
<keyword evidence="2" id="KW-1003">Cell membrane</keyword>
<accession>A0ABR6RD12</accession>
<dbReference type="Proteomes" id="UP000562492">
    <property type="component" value="Unassembled WGS sequence"/>
</dbReference>
<feature type="transmembrane region" description="Helical" evidence="6">
    <location>
        <begin position="325"/>
        <end position="344"/>
    </location>
</feature>
<name>A0ABR6RD12_9BURK</name>
<evidence type="ECO:0000259" key="7">
    <source>
        <dbReference type="PROSITE" id="PS50850"/>
    </source>
</evidence>
<organism evidence="8 9">
    <name type="scientific">Comamonas odontotermitis</name>
    <dbReference type="NCBI Taxonomy" id="379895"/>
    <lineage>
        <taxon>Bacteria</taxon>
        <taxon>Pseudomonadati</taxon>
        <taxon>Pseudomonadota</taxon>
        <taxon>Betaproteobacteria</taxon>
        <taxon>Burkholderiales</taxon>
        <taxon>Comamonadaceae</taxon>
        <taxon>Comamonas</taxon>
    </lineage>
</organism>